<dbReference type="InterPro" id="IPR032710">
    <property type="entry name" value="NTF2-like_dom_sf"/>
</dbReference>
<evidence type="ECO:0008006" key="3">
    <source>
        <dbReference type="Google" id="ProtNLM"/>
    </source>
</evidence>
<evidence type="ECO:0000313" key="2">
    <source>
        <dbReference type="Proteomes" id="UP001595752"/>
    </source>
</evidence>
<reference evidence="2" key="1">
    <citation type="journal article" date="2019" name="Int. J. Syst. Evol. Microbiol.">
        <title>The Global Catalogue of Microorganisms (GCM) 10K type strain sequencing project: providing services to taxonomists for standard genome sequencing and annotation.</title>
        <authorList>
            <consortium name="The Broad Institute Genomics Platform"/>
            <consortium name="The Broad Institute Genome Sequencing Center for Infectious Disease"/>
            <person name="Wu L."/>
            <person name="Ma J."/>
        </authorList>
    </citation>
    <scope>NUCLEOTIDE SEQUENCE [LARGE SCALE GENOMIC DNA]</scope>
    <source>
        <strain evidence="2">CCUG 61889</strain>
    </source>
</reference>
<protein>
    <recommendedName>
        <fullName evidence="3">Polyketide cyclase</fullName>
    </recommendedName>
</protein>
<dbReference type="EMBL" id="JBHRZT010000008">
    <property type="protein sequence ID" value="MFC3882341.1"/>
    <property type="molecule type" value="Genomic_DNA"/>
</dbReference>
<dbReference type="RefSeq" id="WP_377911739.1">
    <property type="nucleotide sequence ID" value="NZ_JBHRZT010000008.1"/>
</dbReference>
<accession>A0ABV8AWH7</accession>
<dbReference type="Proteomes" id="UP001595752">
    <property type="component" value="Unassembled WGS sequence"/>
</dbReference>
<proteinExistence type="predicted"/>
<keyword evidence="2" id="KW-1185">Reference proteome</keyword>
<evidence type="ECO:0000313" key="1">
    <source>
        <dbReference type="EMBL" id="MFC3882341.1"/>
    </source>
</evidence>
<gene>
    <name evidence="1" type="ORF">ACFOU2_01875</name>
</gene>
<comment type="caution">
    <text evidence="1">The sequence shown here is derived from an EMBL/GenBank/DDBJ whole genome shotgun (WGS) entry which is preliminary data.</text>
</comment>
<organism evidence="1 2">
    <name type="scientific">Bacillus songklensis</name>
    <dbReference type="NCBI Taxonomy" id="1069116"/>
    <lineage>
        <taxon>Bacteria</taxon>
        <taxon>Bacillati</taxon>
        <taxon>Bacillota</taxon>
        <taxon>Bacilli</taxon>
        <taxon>Bacillales</taxon>
        <taxon>Bacillaceae</taxon>
        <taxon>Bacillus</taxon>
    </lineage>
</organism>
<dbReference type="Gene3D" id="3.10.450.50">
    <property type="match status" value="1"/>
</dbReference>
<sequence length="41" mass="4712">MLQQVPTPWGSEVVDIYCLENGKIAEHWDVRHPVPTQYSST</sequence>
<name>A0ABV8AWH7_9BACI</name>
<dbReference type="SUPFAM" id="SSF54427">
    <property type="entry name" value="NTF2-like"/>
    <property type="match status" value="1"/>
</dbReference>